<comment type="caution">
    <text evidence="2">The sequence shown here is derived from an EMBL/GenBank/DDBJ whole genome shotgun (WGS) entry which is preliminary data.</text>
</comment>
<proteinExistence type="predicted"/>
<evidence type="ECO:0000256" key="1">
    <source>
        <dbReference type="ARBA" id="ARBA00022729"/>
    </source>
</evidence>
<dbReference type="InterPro" id="IPR027056">
    <property type="entry name" value="Gluconate_2DH_su3"/>
</dbReference>
<dbReference type="EMBL" id="SHAH01000003">
    <property type="protein sequence ID" value="RZO78208.1"/>
    <property type="molecule type" value="Genomic_DNA"/>
</dbReference>
<gene>
    <name evidence="2" type="ORF">EVA69_00560</name>
</gene>
<evidence type="ECO:0000313" key="3">
    <source>
        <dbReference type="Proteomes" id="UP000320404"/>
    </source>
</evidence>
<organism evidence="2 3">
    <name type="scientific">OM182 bacterium</name>
    <dbReference type="NCBI Taxonomy" id="2510334"/>
    <lineage>
        <taxon>Bacteria</taxon>
        <taxon>Pseudomonadati</taxon>
        <taxon>Pseudomonadota</taxon>
        <taxon>Gammaproteobacteria</taxon>
        <taxon>OMG group</taxon>
        <taxon>OM182 clade</taxon>
    </lineage>
</organism>
<keyword evidence="1" id="KW-0732">Signal</keyword>
<accession>A0A520S6W1</accession>
<sequence>MKKTKNKAPFHFPLADKLPSDPSRRALLKGAGIAGAVAVGASPTGAVLGAENQAEDVSNPLALEALETLTAAEAEVLEAICDCLIPSDEHGPGAKEARAAHYIDRSLASHNIDARSHYLCSLTAINEFAQQQHGAAFIDLPRQQQESLIQALQDDEVPGCSPGSSSFFALLRNHTIDGTFCDPYYGGNRDFVGWDMIQYPGIKLSASETDVRQGAALEPNHQSAYDNATYTKMAANIAASKGGDQNA</sequence>
<dbReference type="Proteomes" id="UP000320404">
    <property type="component" value="Unassembled WGS sequence"/>
</dbReference>
<evidence type="ECO:0000313" key="2">
    <source>
        <dbReference type="EMBL" id="RZO78208.1"/>
    </source>
</evidence>
<reference evidence="2 3" key="1">
    <citation type="submission" date="2019-02" db="EMBL/GenBank/DDBJ databases">
        <title>Prokaryotic population dynamics and viral predation in marine succession experiment using metagenomics: the confinement effect.</title>
        <authorList>
            <person name="Haro-Moreno J.M."/>
            <person name="Rodriguez-Valera F."/>
            <person name="Lopez-Perez M."/>
        </authorList>
    </citation>
    <scope>NUCLEOTIDE SEQUENCE [LARGE SCALE GENOMIC DNA]</scope>
    <source>
        <strain evidence="2">MED-G158</strain>
    </source>
</reference>
<name>A0A520S6W1_9GAMM</name>
<dbReference type="Pfam" id="PF13618">
    <property type="entry name" value="Gluconate_2-dh3"/>
    <property type="match status" value="1"/>
</dbReference>
<dbReference type="NCBIfam" id="TIGR01409">
    <property type="entry name" value="TAT_signal_seq"/>
    <property type="match status" value="1"/>
</dbReference>
<dbReference type="AlphaFoldDB" id="A0A520S6W1"/>
<dbReference type="PROSITE" id="PS51318">
    <property type="entry name" value="TAT"/>
    <property type="match status" value="1"/>
</dbReference>
<dbReference type="InterPro" id="IPR006311">
    <property type="entry name" value="TAT_signal"/>
</dbReference>
<protein>
    <submittedName>
        <fullName evidence="2">Twin-arginine translocation signal domain-containing protein</fullName>
    </submittedName>
</protein>
<dbReference type="InterPro" id="IPR019546">
    <property type="entry name" value="TAT_signal_bac_arc"/>
</dbReference>